<sequence>MKGGMERRSEINRVRCWLLVLDGETLALRIGLCFAKLMDFGLVLRNATCHWALFALILLDAVFLVQEKCSRDGDNTSLIAYNRVEYMQFSLGVILINESSPIFSINIKFGK</sequence>
<dbReference type="EMBL" id="CACTIH010001837">
    <property type="protein sequence ID" value="CAA2965153.1"/>
    <property type="molecule type" value="Genomic_DNA"/>
</dbReference>
<dbReference type="AlphaFoldDB" id="A0A8S0QCK0"/>
<gene>
    <name evidence="1" type="ORF">OLEA9_A090649</name>
</gene>
<dbReference type="Gramene" id="OE9A090649T1">
    <property type="protein sequence ID" value="OE9A090649C1"/>
    <property type="gene ID" value="OE9A090649"/>
</dbReference>
<organism evidence="1 2">
    <name type="scientific">Olea europaea subsp. europaea</name>
    <dbReference type="NCBI Taxonomy" id="158383"/>
    <lineage>
        <taxon>Eukaryota</taxon>
        <taxon>Viridiplantae</taxon>
        <taxon>Streptophyta</taxon>
        <taxon>Embryophyta</taxon>
        <taxon>Tracheophyta</taxon>
        <taxon>Spermatophyta</taxon>
        <taxon>Magnoliopsida</taxon>
        <taxon>eudicotyledons</taxon>
        <taxon>Gunneridae</taxon>
        <taxon>Pentapetalae</taxon>
        <taxon>asterids</taxon>
        <taxon>lamiids</taxon>
        <taxon>Lamiales</taxon>
        <taxon>Oleaceae</taxon>
        <taxon>Oleeae</taxon>
        <taxon>Olea</taxon>
    </lineage>
</organism>
<reference evidence="1 2" key="1">
    <citation type="submission" date="2019-12" db="EMBL/GenBank/DDBJ databases">
        <authorList>
            <person name="Alioto T."/>
            <person name="Alioto T."/>
            <person name="Gomez Garrido J."/>
        </authorList>
    </citation>
    <scope>NUCLEOTIDE SEQUENCE [LARGE SCALE GENOMIC DNA]</scope>
</reference>
<evidence type="ECO:0000313" key="2">
    <source>
        <dbReference type="Proteomes" id="UP000594638"/>
    </source>
</evidence>
<proteinExistence type="predicted"/>
<comment type="caution">
    <text evidence="1">The sequence shown here is derived from an EMBL/GenBank/DDBJ whole genome shotgun (WGS) entry which is preliminary data.</text>
</comment>
<name>A0A8S0QCK0_OLEEU</name>
<accession>A0A8S0QCK0</accession>
<keyword evidence="2" id="KW-1185">Reference proteome</keyword>
<protein>
    <submittedName>
        <fullName evidence="1">Uncharacterized protein</fullName>
    </submittedName>
</protein>
<evidence type="ECO:0000313" key="1">
    <source>
        <dbReference type="EMBL" id="CAA2965153.1"/>
    </source>
</evidence>
<dbReference type="Proteomes" id="UP000594638">
    <property type="component" value="Unassembled WGS sequence"/>
</dbReference>